<comment type="caution">
    <text evidence="10">The sequence shown here is derived from an EMBL/GenBank/DDBJ whole genome shotgun (WGS) entry which is preliminary data.</text>
</comment>
<evidence type="ECO:0000313" key="11">
    <source>
        <dbReference type="Proteomes" id="UP000789595"/>
    </source>
</evidence>
<reference evidence="10" key="1">
    <citation type="submission" date="2021-11" db="EMBL/GenBank/DDBJ databases">
        <authorList>
            <consortium name="Genoscope - CEA"/>
            <person name="William W."/>
        </authorList>
    </citation>
    <scope>NUCLEOTIDE SEQUENCE</scope>
</reference>
<feature type="domain" description="FAD-binding PCMH-type" evidence="9">
    <location>
        <begin position="30"/>
        <end position="204"/>
    </location>
</feature>
<keyword evidence="11" id="KW-1185">Reference proteome</keyword>
<evidence type="ECO:0000256" key="1">
    <source>
        <dbReference type="ARBA" id="ARBA00004167"/>
    </source>
</evidence>
<evidence type="ECO:0000256" key="2">
    <source>
        <dbReference type="ARBA" id="ARBA00012405"/>
    </source>
</evidence>
<keyword evidence="3" id="KW-0285">Flavoprotein</keyword>
<dbReference type="EMBL" id="CAKKNE010000005">
    <property type="protein sequence ID" value="CAH0376986.1"/>
    <property type="molecule type" value="Genomic_DNA"/>
</dbReference>
<keyword evidence="5" id="KW-0274">FAD</keyword>
<dbReference type="PROSITE" id="PS51387">
    <property type="entry name" value="FAD_PCMH"/>
    <property type="match status" value="1"/>
</dbReference>
<sequence>MLHFQPELIDLLPAAVAFTIVGLTMLCCGRTAPKPQKHYDDKVEDLIASGSIKGFASVAKATTGNQFAYHKAKGAKRTGGRVDLSAFNNVVHIDDEARLVQVEGLATMETVVRALDWRGYRIPIVPELKHITVGGAIAGIGIESGSFRYGWFHQAMVECDLLTPGGEILRCSASNEHADVFHALPNSYGTLGYVLRATLRLVASRPYVAVTTTIHKSFKEAMTAMEQAEATSEFVEGLWWAPDKVSVTLTNYVDEVPKGKKLKRFDGLSIYYKAVGKPGTMYMTSPNYYFRWDADWFWNIPTDAGGWLVRLVTPRKLRTSSTYKWLRSLRLVKAWHRLETLWKPQGQPFVQDWAVPWSRADEFVREATKTRPHRKGVPYMLLPVGTSSNKATHYPCEREGRYLNLGTYTEIDVPFDEALAETRRIDDLCVRRHAGIKMLYSSSFLDLQTYTRVYGTLAPATKKKVDPAGTRPSVFEKTAHPSILGCEELVLGY</sequence>
<keyword evidence="4" id="KW-0812">Transmembrane</keyword>
<dbReference type="InterPro" id="IPR040165">
    <property type="entry name" value="Diminuto-like"/>
</dbReference>
<dbReference type="InterPro" id="IPR036318">
    <property type="entry name" value="FAD-bd_PCMH-like_sf"/>
</dbReference>
<keyword evidence="6" id="KW-1133">Transmembrane helix</keyword>
<keyword evidence="8" id="KW-0472">Membrane</keyword>
<dbReference type="InterPro" id="IPR016166">
    <property type="entry name" value="FAD-bd_PCMH"/>
</dbReference>
<comment type="subcellular location">
    <subcellularLocation>
        <location evidence="1">Membrane</location>
        <topology evidence="1">Single-pass membrane protein</topology>
    </subcellularLocation>
</comment>
<evidence type="ECO:0000256" key="4">
    <source>
        <dbReference type="ARBA" id="ARBA00022692"/>
    </source>
</evidence>
<dbReference type="GO" id="GO:0005737">
    <property type="term" value="C:cytoplasm"/>
    <property type="evidence" value="ECO:0007669"/>
    <property type="project" value="TreeGrafter"/>
</dbReference>
<evidence type="ECO:0000256" key="5">
    <source>
        <dbReference type="ARBA" id="ARBA00022827"/>
    </source>
</evidence>
<proteinExistence type="predicted"/>
<keyword evidence="7" id="KW-0560">Oxidoreductase</keyword>
<dbReference type="EC" id="1.3.1.72" evidence="2"/>
<dbReference type="GO" id="GO:0071949">
    <property type="term" value="F:FAD binding"/>
    <property type="evidence" value="ECO:0007669"/>
    <property type="project" value="InterPro"/>
</dbReference>
<dbReference type="SUPFAM" id="SSF55103">
    <property type="entry name" value="FAD-linked oxidases, C-terminal domain"/>
    <property type="match status" value="1"/>
</dbReference>
<accession>A0A8J2SXF9</accession>
<dbReference type="GO" id="GO:0008202">
    <property type="term" value="P:steroid metabolic process"/>
    <property type="evidence" value="ECO:0007669"/>
    <property type="project" value="TreeGrafter"/>
</dbReference>
<evidence type="ECO:0000256" key="8">
    <source>
        <dbReference type="ARBA" id="ARBA00023136"/>
    </source>
</evidence>
<dbReference type="Gene3D" id="3.30.465.10">
    <property type="match status" value="1"/>
</dbReference>
<dbReference type="InterPro" id="IPR016164">
    <property type="entry name" value="FAD-linked_Oxase-like_C"/>
</dbReference>
<dbReference type="PANTHER" id="PTHR10801">
    <property type="entry name" value="24-DEHYDROCHOLESTEROL REDUCTASE"/>
    <property type="match status" value="1"/>
</dbReference>
<dbReference type="Pfam" id="PF01565">
    <property type="entry name" value="FAD_binding_4"/>
    <property type="match status" value="1"/>
</dbReference>
<evidence type="ECO:0000313" key="10">
    <source>
        <dbReference type="EMBL" id="CAH0376986.1"/>
    </source>
</evidence>
<dbReference type="GO" id="GO:0016020">
    <property type="term" value="C:membrane"/>
    <property type="evidence" value="ECO:0007669"/>
    <property type="project" value="UniProtKB-SubCell"/>
</dbReference>
<organism evidence="10 11">
    <name type="scientific">Pelagomonas calceolata</name>
    <dbReference type="NCBI Taxonomy" id="35677"/>
    <lineage>
        <taxon>Eukaryota</taxon>
        <taxon>Sar</taxon>
        <taxon>Stramenopiles</taxon>
        <taxon>Ochrophyta</taxon>
        <taxon>Pelagophyceae</taxon>
        <taxon>Pelagomonadales</taxon>
        <taxon>Pelagomonadaceae</taxon>
        <taxon>Pelagomonas</taxon>
    </lineage>
</organism>
<gene>
    <name evidence="10" type="ORF">PECAL_5P15660</name>
</gene>
<evidence type="ECO:0000256" key="7">
    <source>
        <dbReference type="ARBA" id="ARBA00023002"/>
    </source>
</evidence>
<dbReference type="PANTHER" id="PTHR10801:SF0">
    <property type="entry name" value="DELTA(24)-STEROL REDUCTASE"/>
    <property type="match status" value="1"/>
</dbReference>
<evidence type="ECO:0000259" key="9">
    <source>
        <dbReference type="PROSITE" id="PS51387"/>
    </source>
</evidence>
<evidence type="ECO:0000256" key="6">
    <source>
        <dbReference type="ARBA" id="ARBA00022989"/>
    </source>
</evidence>
<dbReference type="OrthoDB" id="415825at2759"/>
<dbReference type="AlphaFoldDB" id="A0A8J2SXF9"/>
<protein>
    <recommendedName>
        <fullName evidence="2">Delta(24)-sterol reductase</fullName>
        <ecNumber evidence="2">1.3.1.72</ecNumber>
    </recommendedName>
</protein>
<dbReference type="InterPro" id="IPR006094">
    <property type="entry name" value="Oxid_FAD_bind_N"/>
</dbReference>
<dbReference type="GO" id="GO:0050614">
    <property type="term" value="F:Delta24-sterol reductase activity"/>
    <property type="evidence" value="ECO:0007669"/>
    <property type="project" value="UniProtKB-EC"/>
</dbReference>
<dbReference type="InterPro" id="IPR016169">
    <property type="entry name" value="FAD-bd_PCMH_sub2"/>
</dbReference>
<name>A0A8J2SXF9_9STRA</name>
<evidence type="ECO:0000256" key="3">
    <source>
        <dbReference type="ARBA" id="ARBA00022630"/>
    </source>
</evidence>
<dbReference type="SUPFAM" id="SSF56176">
    <property type="entry name" value="FAD-binding/transporter-associated domain-like"/>
    <property type="match status" value="1"/>
</dbReference>
<dbReference type="Proteomes" id="UP000789595">
    <property type="component" value="Unassembled WGS sequence"/>
</dbReference>